<protein>
    <submittedName>
        <fullName evidence="4">GroES-like protein</fullName>
    </submittedName>
</protein>
<proteinExistence type="inferred from homology"/>
<dbReference type="InterPro" id="IPR011032">
    <property type="entry name" value="GroES-like_sf"/>
</dbReference>
<keyword evidence="2" id="KW-0560">Oxidoreductase</keyword>
<keyword evidence="5" id="KW-1185">Reference proteome</keyword>
<dbReference type="SMART" id="SM00829">
    <property type="entry name" value="PKS_ER"/>
    <property type="match status" value="1"/>
</dbReference>
<dbReference type="Proteomes" id="UP001610444">
    <property type="component" value="Unassembled WGS sequence"/>
</dbReference>
<reference evidence="4 5" key="1">
    <citation type="submission" date="2024-07" db="EMBL/GenBank/DDBJ databases">
        <title>Section-level genome sequencing and comparative genomics of Aspergillus sections Usti and Cavernicolus.</title>
        <authorList>
            <consortium name="Lawrence Berkeley National Laboratory"/>
            <person name="Nybo J.L."/>
            <person name="Vesth T.C."/>
            <person name="Theobald S."/>
            <person name="Frisvad J.C."/>
            <person name="Larsen T.O."/>
            <person name="Kjaerboelling I."/>
            <person name="Rothschild-Mancinelli K."/>
            <person name="Lyhne E.K."/>
            <person name="Kogle M.E."/>
            <person name="Barry K."/>
            <person name="Clum A."/>
            <person name="Na H."/>
            <person name="Ledsgaard L."/>
            <person name="Lin J."/>
            <person name="Lipzen A."/>
            <person name="Kuo A."/>
            <person name="Riley R."/>
            <person name="Mondo S."/>
            <person name="LaButti K."/>
            <person name="Haridas S."/>
            <person name="Pangalinan J."/>
            <person name="Salamov A.A."/>
            <person name="Simmons B.A."/>
            <person name="Magnuson J.K."/>
            <person name="Chen J."/>
            <person name="Drula E."/>
            <person name="Henrissat B."/>
            <person name="Wiebenga A."/>
            <person name="Lubbers R.J."/>
            <person name="Gomes A.C."/>
            <person name="Macurrencykelacurrency M.R."/>
            <person name="Stajich J."/>
            <person name="Grigoriev I.V."/>
            <person name="Mortensen U.H."/>
            <person name="De vries R.P."/>
            <person name="Baker S.E."/>
            <person name="Andersen M.R."/>
        </authorList>
    </citation>
    <scope>NUCLEOTIDE SEQUENCE [LARGE SCALE GENOMIC DNA]</scope>
    <source>
        <strain evidence="4 5">CBS 756.74</strain>
    </source>
</reference>
<dbReference type="SUPFAM" id="SSF51735">
    <property type="entry name" value="NAD(P)-binding Rossmann-fold domains"/>
    <property type="match status" value="1"/>
</dbReference>
<organism evidence="4 5">
    <name type="scientific">Aspergillus pseudodeflectus</name>
    <dbReference type="NCBI Taxonomy" id="176178"/>
    <lineage>
        <taxon>Eukaryota</taxon>
        <taxon>Fungi</taxon>
        <taxon>Dikarya</taxon>
        <taxon>Ascomycota</taxon>
        <taxon>Pezizomycotina</taxon>
        <taxon>Eurotiomycetes</taxon>
        <taxon>Eurotiomycetidae</taxon>
        <taxon>Eurotiales</taxon>
        <taxon>Aspergillaceae</taxon>
        <taxon>Aspergillus</taxon>
        <taxon>Aspergillus subgen. Nidulantes</taxon>
    </lineage>
</organism>
<dbReference type="SUPFAM" id="SSF50129">
    <property type="entry name" value="GroES-like"/>
    <property type="match status" value="1"/>
</dbReference>
<dbReference type="RefSeq" id="XP_070892543.1">
    <property type="nucleotide sequence ID" value="XM_071042166.1"/>
</dbReference>
<dbReference type="EMBL" id="JBFXLR010000097">
    <property type="protein sequence ID" value="KAL2837441.1"/>
    <property type="molecule type" value="Genomic_DNA"/>
</dbReference>
<evidence type="ECO:0000259" key="3">
    <source>
        <dbReference type="SMART" id="SM00829"/>
    </source>
</evidence>
<dbReference type="InterPro" id="IPR036291">
    <property type="entry name" value="NAD(P)-bd_dom_sf"/>
</dbReference>
<dbReference type="Pfam" id="PF08240">
    <property type="entry name" value="ADH_N"/>
    <property type="match status" value="1"/>
</dbReference>
<feature type="domain" description="Enoyl reductase (ER)" evidence="3">
    <location>
        <begin position="9"/>
        <end position="354"/>
    </location>
</feature>
<comment type="similarity">
    <text evidence="1">Belongs to the zinc-containing alcohol dehydrogenase family.</text>
</comment>
<dbReference type="InterPro" id="IPR013154">
    <property type="entry name" value="ADH-like_N"/>
</dbReference>
<gene>
    <name evidence="4" type="ORF">BJX68DRAFT_249726</name>
</gene>
<evidence type="ECO:0000256" key="2">
    <source>
        <dbReference type="ARBA" id="ARBA00023002"/>
    </source>
</evidence>
<comment type="caution">
    <text evidence="4">The sequence shown here is derived from an EMBL/GenBank/DDBJ whole genome shotgun (WGS) entry which is preliminary data.</text>
</comment>
<evidence type="ECO:0000313" key="5">
    <source>
        <dbReference type="Proteomes" id="UP001610444"/>
    </source>
</evidence>
<dbReference type="InterPro" id="IPR020843">
    <property type="entry name" value="ER"/>
</dbReference>
<dbReference type="Gene3D" id="3.40.50.720">
    <property type="entry name" value="NAD(P)-binding Rossmann-like Domain"/>
    <property type="match status" value="1"/>
</dbReference>
<dbReference type="GeneID" id="98157330"/>
<dbReference type="PANTHER" id="PTHR45348">
    <property type="entry name" value="HYPOTHETICAL OXIDOREDUCTASE (EUROFUNG)"/>
    <property type="match status" value="1"/>
</dbReference>
<dbReference type="PANTHER" id="PTHR45348:SF5">
    <property type="entry name" value="OXIDOREDUCTASE, PUTATIVE (AFU_ORTHOLOGUE AFUA_8G01420)-RELATED"/>
    <property type="match status" value="1"/>
</dbReference>
<name>A0ABR4JBM6_9EURO</name>
<evidence type="ECO:0000256" key="1">
    <source>
        <dbReference type="ARBA" id="ARBA00008072"/>
    </source>
</evidence>
<evidence type="ECO:0000313" key="4">
    <source>
        <dbReference type="EMBL" id="KAL2837441.1"/>
    </source>
</evidence>
<dbReference type="InterPro" id="IPR047122">
    <property type="entry name" value="Trans-enoyl_RdTase-like"/>
</dbReference>
<sequence length="365" mass="39339">MKEVIVQPTLPEVTAYMRDSPIPTIGPDEILIKVVVAASNPKDFKHLYATQKAVNSGDDVAGYVSAVGKDVETTGEFRIGDRVAGFHKMLMPGGAYAEFAVVPAHTAFFVPETVSFEEAATIPLTILAAALPLFRRQNLPSPWARRSNNADPLPLIIYGASSALGTFAVKLAAMSNIHPIIAICGATTSHLASVLDQDKGDRIIDYRQGPEAMKTNVKYALDNLKAYHALDAISENGSWIPVAEMLSPGGYLSVVQGGPPDRYSDPRIPSGVTVGYTYVGSAHYGFFQPNMPNQPDDKDSVTADTEFAYVFTRFVTRALAKGALSGHPWELIPGGLAGVEKGLRKLQRGEARGVKYVYRISENKG</sequence>
<dbReference type="CDD" id="cd08249">
    <property type="entry name" value="enoyl_reductase_like"/>
    <property type="match status" value="1"/>
</dbReference>
<dbReference type="Gene3D" id="3.90.180.10">
    <property type="entry name" value="Medium-chain alcohol dehydrogenases, catalytic domain"/>
    <property type="match status" value="1"/>
</dbReference>
<accession>A0ABR4JBM6</accession>